<dbReference type="InterPro" id="IPR036259">
    <property type="entry name" value="MFS_trans_sf"/>
</dbReference>
<dbReference type="InterPro" id="IPR005829">
    <property type="entry name" value="Sugar_transporter_CS"/>
</dbReference>
<feature type="transmembrane region" description="Helical" evidence="6">
    <location>
        <begin position="96"/>
        <end position="117"/>
    </location>
</feature>
<sequence>MSQPYIDNPNHSDLSVAGPVAHEGPVRTLEEVEQEEKKIKGLGVSKRELKVLALAGAGFFLDSYDLFIINLVTPILEFLYWGGIEGHAHYPSGIRGLVNAASNIGNVFGQVLFGFFGDYMGRKFVYGKEMIIVIVATCLCISLPQNHIHSATNKMMWLFVWRFFLGVGIGGDYPMSASITSERSLLNRRGKLLSIVFAHQGFGTLVGAIVTICLLAIFQHVLNVKGEYHKLEGVWRLQIGLSLVPALAVLYPRLTMKEAKSFEESRARNNMTKKGQAQALAEEHKGDVSTSQDGAEFMSSDPAKLEKLDADFETESIDKPQAPSSGFFEYFREWRHLKILISCAVSWFLLDIAFYGINLNQSVILKSIGFTTGKNEYHKLMKNACGNLIIAIAGYVPGYWITVFTVEKIGRKWIQLQGLFVMGLMFAILAGSWGSISTAGRFICFVIAQLFSNFGPNATTFLYPAEVFPARVRGTAHGVSAACGKCGAIIASLCFNIVSDKIGMGNLMWILCGCMWAAIPFAFLLPETMMRDAEAIDRDELLGIAPKRSNRRFAWYWDGI</sequence>
<dbReference type="STRING" id="402676.B6JXA9"/>
<evidence type="ECO:0000313" key="9">
    <source>
        <dbReference type="Proteomes" id="UP000001744"/>
    </source>
</evidence>
<dbReference type="InterPro" id="IPR005828">
    <property type="entry name" value="MFS_sugar_transport-like"/>
</dbReference>
<dbReference type="GO" id="GO:0022857">
    <property type="term" value="F:transmembrane transporter activity"/>
    <property type="evidence" value="ECO:0007669"/>
    <property type="project" value="InterPro"/>
</dbReference>
<feature type="transmembrane region" description="Helical" evidence="6">
    <location>
        <begin position="124"/>
        <end position="144"/>
    </location>
</feature>
<evidence type="ECO:0000259" key="7">
    <source>
        <dbReference type="PROSITE" id="PS50850"/>
    </source>
</evidence>
<dbReference type="GeneID" id="7048280"/>
<feature type="transmembrane region" description="Helical" evidence="6">
    <location>
        <begin position="507"/>
        <end position="525"/>
    </location>
</feature>
<feature type="transmembrane region" description="Helical" evidence="6">
    <location>
        <begin position="418"/>
        <end position="451"/>
    </location>
</feature>
<keyword evidence="4 6" id="KW-0472">Membrane</keyword>
<feature type="region of interest" description="Disordered" evidence="5">
    <location>
        <begin position="265"/>
        <end position="297"/>
    </location>
</feature>
<dbReference type="OrthoDB" id="433512at2759"/>
<feature type="domain" description="Major facilitator superfamily (MFS) profile" evidence="7">
    <location>
        <begin position="51"/>
        <end position="529"/>
    </location>
</feature>
<keyword evidence="2 6" id="KW-0812">Transmembrane</keyword>
<feature type="transmembrane region" description="Helical" evidence="6">
    <location>
        <begin position="388"/>
        <end position="406"/>
    </location>
</feature>
<accession>B6JXA9</accession>
<dbReference type="PANTHER" id="PTHR24064">
    <property type="entry name" value="SOLUTE CARRIER FAMILY 22 MEMBER"/>
    <property type="match status" value="1"/>
</dbReference>
<gene>
    <name evidence="8" type="ORF">SJAG_01033</name>
</gene>
<dbReference type="GO" id="GO:0016020">
    <property type="term" value="C:membrane"/>
    <property type="evidence" value="ECO:0007669"/>
    <property type="project" value="UniProtKB-SubCell"/>
</dbReference>
<dbReference type="JaponicusDB" id="SJAG_01033"/>
<feature type="transmembrane region" description="Helical" evidence="6">
    <location>
        <begin position="156"/>
        <end position="175"/>
    </location>
</feature>
<protein>
    <submittedName>
        <fullName evidence="8">Inorganic phosphate transporter</fullName>
    </submittedName>
</protein>
<dbReference type="SUPFAM" id="SSF103473">
    <property type="entry name" value="MFS general substrate transporter"/>
    <property type="match status" value="1"/>
</dbReference>
<dbReference type="CDD" id="cd17364">
    <property type="entry name" value="MFS_PhT"/>
    <property type="match status" value="1"/>
</dbReference>
<evidence type="ECO:0000256" key="6">
    <source>
        <dbReference type="SAM" id="Phobius"/>
    </source>
</evidence>
<reference evidence="8 9" key="1">
    <citation type="journal article" date="2011" name="Science">
        <title>Comparative functional genomics of the fission yeasts.</title>
        <authorList>
            <person name="Rhind N."/>
            <person name="Chen Z."/>
            <person name="Yassour M."/>
            <person name="Thompson D.A."/>
            <person name="Haas B.J."/>
            <person name="Habib N."/>
            <person name="Wapinski I."/>
            <person name="Roy S."/>
            <person name="Lin M.F."/>
            <person name="Heiman D.I."/>
            <person name="Young S.K."/>
            <person name="Furuya K."/>
            <person name="Guo Y."/>
            <person name="Pidoux A."/>
            <person name="Chen H.M."/>
            <person name="Robbertse B."/>
            <person name="Goldberg J.M."/>
            <person name="Aoki K."/>
            <person name="Bayne E.H."/>
            <person name="Berlin A.M."/>
            <person name="Desjardins C.A."/>
            <person name="Dobbs E."/>
            <person name="Dukaj L."/>
            <person name="Fan L."/>
            <person name="FitzGerald M.G."/>
            <person name="French C."/>
            <person name="Gujja S."/>
            <person name="Hansen K."/>
            <person name="Keifenheim D."/>
            <person name="Levin J.Z."/>
            <person name="Mosher R.A."/>
            <person name="Mueller C.A."/>
            <person name="Pfiffner J."/>
            <person name="Priest M."/>
            <person name="Russ C."/>
            <person name="Smialowska A."/>
            <person name="Swoboda P."/>
            <person name="Sykes S.M."/>
            <person name="Vaughn M."/>
            <person name="Vengrova S."/>
            <person name="Yoder R."/>
            <person name="Zeng Q."/>
            <person name="Allshire R."/>
            <person name="Baulcombe D."/>
            <person name="Birren B.W."/>
            <person name="Brown W."/>
            <person name="Ekwall K."/>
            <person name="Kellis M."/>
            <person name="Leatherwood J."/>
            <person name="Levin H."/>
            <person name="Margalit H."/>
            <person name="Martienssen R."/>
            <person name="Nieduszynski C.A."/>
            <person name="Spatafora J.W."/>
            <person name="Friedman N."/>
            <person name="Dalgaard J.Z."/>
            <person name="Baumann P."/>
            <person name="Niki H."/>
            <person name="Regev A."/>
            <person name="Nusbaum C."/>
        </authorList>
    </citation>
    <scope>NUCLEOTIDE SEQUENCE [LARGE SCALE GENOMIC DNA]</scope>
    <source>
        <strain evidence="9">yFS275 / FY16936</strain>
    </source>
</reference>
<evidence type="ECO:0000256" key="1">
    <source>
        <dbReference type="ARBA" id="ARBA00004141"/>
    </source>
</evidence>
<keyword evidence="3 6" id="KW-1133">Transmembrane helix</keyword>
<dbReference type="AlphaFoldDB" id="B6JXA9"/>
<dbReference type="EMBL" id="KE651166">
    <property type="protein sequence ID" value="EEB06010.1"/>
    <property type="molecule type" value="Genomic_DNA"/>
</dbReference>
<keyword evidence="9" id="KW-1185">Reference proteome</keyword>
<dbReference type="eggNOG" id="KOG0252">
    <property type="taxonomic scope" value="Eukaryota"/>
</dbReference>
<dbReference type="Pfam" id="PF00083">
    <property type="entry name" value="Sugar_tr"/>
    <property type="match status" value="1"/>
</dbReference>
<organism evidence="8 9">
    <name type="scientific">Schizosaccharomyces japonicus (strain yFS275 / FY16936)</name>
    <name type="common">Fission yeast</name>
    <dbReference type="NCBI Taxonomy" id="402676"/>
    <lineage>
        <taxon>Eukaryota</taxon>
        <taxon>Fungi</taxon>
        <taxon>Dikarya</taxon>
        <taxon>Ascomycota</taxon>
        <taxon>Taphrinomycotina</taxon>
        <taxon>Schizosaccharomycetes</taxon>
        <taxon>Schizosaccharomycetales</taxon>
        <taxon>Schizosaccharomycetaceae</taxon>
        <taxon>Schizosaccharomyces</taxon>
    </lineage>
</organism>
<dbReference type="InterPro" id="IPR020846">
    <property type="entry name" value="MFS_dom"/>
</dbReference>
<evidence type="ECO:0000256" key="3">
    <source>
        <dbReference type="ARBA" id="ARBA00022989"/>
    </source>
</evidence>
<name>B6JXA9_SCHJY</name>
<evidence type="ECO:0000256" key="2">
    <source>
        <dbReference type="ARBA" id="ARBA00022692"/>
    </source>
</evidence>
<dbReference type="PROSITE" id="PS00217">
    <property type="entry name" value="SUGAR_TRANSPORT_2"/>
    <property type="match status" value="1"/>
</dbReference>
<proteinExistence type="predicted"/>
<dbReference type="PROSITE" id="PS00216">
    <property type="entry name" value="SUGAR_TRANSPORT_1"/>
    <property type="match status" value="1"/>
</dbReference>
<dbReference type="Proteomes" id="UP000001744">
    <property type="component" value="Unassembled WGS sequence"/>
</dbReference>
<dbReference type="HOGENOM" id="CLU_001265_46_14_1"/>
<dbReference type="VEuPathDB" id="FungiDB:SJAG_01033"/>
<comment type="subcellular location">
    <subcellularLocation>
        <location evidence="1">Membrane</location>
        <topology evidence="1">Multi-pass membrane protein</topology>
    </subcellularLocation>
</comment>
<dbReference type="OMA" id="FSKHEGM"/>
<dbReference type="PROSITE" id="PS50850">
    <property type="entry name" value="MFS"/>
    <property type="match status" value="1"/>
</dbReference>
<feature type="transmembrane region" description="Helical" evidence="6">
    <location>
        <begin position="196"/>
        <end position="221"/>
    </location>
</feature>
<evidence type="ECO:0000256" key="5">
    <source>
        <dbReference type="SAM" id="MobiDB-lite"/>
    </source>
</evidence>
<dbReference type="Gene3D" id="1.20.1250.20">
    <property type="entry name" value="MFS general substrate transporter like domains"/>
    <property type="match status" value="2"/>
</dbReference>
<feature type="transmembrane region" description="Helical" evidence="6">
    <location>
        <begin position="233"/>
        <end position="251"/>
    </location>
</feature>
<evidence type="ECO:0000256" key="4">
    <source>
        <dbReference type="ARBA" id="ARBA00023136"/>
    </source>
</evidence>
<evidence type="ECO:0000313" key="8">
    <source>
        <dbReference type="EMBL" id="EEB06010.1"/>
    </source>
</evidence>
<dbReference type="RefSeq" id="XP_002172303.1">
    <property type="nucleotide sequence ID" value="XM_002172267.2"/>
</dbReference>